<dbReference type="PANTHER" id="PTHR44591">
    <property type="entry name" value="STRESS RESPONSE REGULATOR PROTEIN 1"/>
    <property type="match status" value="1"/>
</dbReference>
<evidence type="ECO:0000256" key="2">
    <source>
        <dbReference type="PROSITE-ProRule" id="PRU00169"/>
    </source>
</evidence>
<dbReference type="SMART" id="SM00448">
    <property type="entry name" value="REC"/>
    <property type="match status" value="1"/>
</dbReference>
<dbReference type="RefSeq" id="WP_200595335.1">
    <property type="nucleotide sequence ID" value="NZ_JAEPBG010000010.1"/>
</dbReference>
<accession>A0A934SX20</accession>
<keyword evidence="1 2" id="KW-0597">Phosphoprotein</keyword>
<proteinExistence type="predicted"/>
<dbReference type="CDD" id="cd17580">
    <property type="entry name" value="REC_2_DhkD-like"/>
    <property type="match status" value="1"/>
</dbReference>
<feature type="domain" description="Response regulatory" evidence="4">
    <location>
        <begin position="34"/>
        <end position="150"/>
    </location>
</feature>
<dbReference type="GO" id="GO:0000160">
    <property type="term" value="P:phosphorelay signal transduction system"/>
    <property type="evidence" value="ECO:0007669"/>
    <property type="project" value="InterPro"/>
</dbReference>
<keyword evidence="6" id="KW-1185">Reference proteome</keyword>
<evidence type="ECO:0000259" key="4">
    <source>
        <dbReference type="PROSITE" id="PS50110"/>
    </source>
</evidence>
<comment type="caution">
    <text evidence="5">The sequence shown here is derived from an EMBL/GenBank/DDBJ whole genome shotgun (WGS) entry which is preliminary data.</text>
</comment>
<dbReference type="InterPro" id="IPR001789">
    <property type="entry name" value="Sig_transdc_resp-reg_receiver"/>
</dbReference>
<dbReference type="AlphaFoldDB" id="A0A934SX20"/>
<gene>
    <name evidence="5" type="ORF">JJB74_21590</name>
</gene>
<name>A0A934SX20_9BURK</name>
<dbReference type="SUPFAM" id="SSF52172">
    <property type="entry name" value="CheY-like"/>
    <property type="match status" value="1"/>
</dbReference>
<dbReference type="InterPro" id="IPR011006">
    <property type="entry name" value="CheY-like_superfamily"/>
</dbReference>
<dbReference type="PROSITE" id="PS50110">
    <property type="entry name" value="RESPONSE_REGULATORY"/>
    <property type="match status" value="1"/>
</dbReference>
<feature type="modified residue" description="4-aspartylphosphate" evidence="2">
    <location>
        <position position="84"/>
    </location>
</feature>
<evidence type="ECO:0000313" key="6">
    <source>
        <dbReference type="Proteomes" id="UP000622890"/>
    </source>
</evidence>
<evidence type="ECO:0000256" key="3">
    <source>
        <dbReference type="SAM" id="MobiDB-lite"/>
    </source>
</evidence>
<dbReference type="Gene3D" id="3.40.50.2300">
    <property type="match status" value="1"/>
</dbReference>
<dbReference type="PANTHER" id="PTHR44591:SF3">
    <property type="entry name" value="RESPONSE REGULATORY DOMAIN-CONTAINING PROTEIN"/>
    <property type="match status" value="1"/>
</dbReference>
<feature type="region of interest" description="Disordered" evidence="3">
    <location>
        <begin position="1"/>
        <end position="30"/>
    </location>
</feature>
<evidence type="ECO:0000256" key="1">
    <source>
        <dbReference type="ARBA" id="ARBA00022553"/>
    </source>
</evidence>
<organism evidence="5 6">
    <name type="scientific">Noviherbaspirillum pedocola</name>
    <dbReference type="NCBI Taxonomy" id="2801341"/>
    <lineage>
        <taxon>Bacteria</taxon>
        <taxon>Pseudomonadati</taxon>
        <taxon>Pseudomonadota</taxon>
        <taxon>Betaproteobacteria</taxon>
        <taxon>Burkholderiales</taxon>
        <taxon>Oxalobacteraceae</taxon>
        <taxon>Noviherbaspirillum</taxon>
    </lineage>
</organism>
<protein>
    <submittedName>
        <fullName evidence="5">Response regulator</fullName>
    </submittedName>
</protein>
<dbReference type="Pfam" id="PF00072">
    <property type="entry name" value="Response_reg"/>
    <property type="match status" value="1"/>
</dbReference>
<dbReference type="Proteomes" id="UP000622890">
    <property type="component" value="Unassembled WGS sequence"/>
</dbReference>
<evidence type="ECO:0000313" key="5">
    <source>
        <dbReference type="EMBL" id="MBK4737224.1"/>
    </source>
</evidence>
<dbReference type="InterPro" id="IPR050595">
    <property type="entry name" value="Bact_response_regulator"/>
</dbReference>
<sequence length="150" mass="16113">MTTAADSFSAMRSGAPQATENGGAGSAGQRAKQKILVVDDNQDAADTLAMLLEFMGNSEVRVVNGGQAALDLLPQFHPDVVLLDIGMPGMDGHEVARRVRSQPQFNSTRLVALTGWGQDEDRRRTQESGFDHHLTKPVDIASLQNLLSSL</sequence>
<reference evidence="5" key="1">
    <citation type="submission" date="2021-01" db="EMBL/GenBank/DDBJ databases">
        <title>Genome sequence of strain Noviherbaspirillum sp. DKR-6.</title>
        <authorList>
            <person name="Chaudhary D.K."/>
        </authorList>
    </citation>
    <scope>NUCLEOTIDE SEQUENCE</scope>
    <source>
        <strain evidence="5">DKR-6</strain>
    </source>
</reference>
<dbReference type="EMBL" id="JAEPBG010000010">
    <property type="protein sequence ID" value="MBK4737224.1"/>
    <property type="molecule type" value="Genomic_DNA"/>
</dbReference>